<evidence type="ECO:0000313" key="1">
    <source>
        <dbReference type="EMBL" id="PNX67290.1"/>
    </source>
</evidence>
<organism evidence="1 2">
    <name type="scientific">Trifolium pratense</name>
    <name type="common">Red clover</name>
    <dbReference type="NCBI Taxonomy" id="57577"/>
    <lineage>
        <taxon>Eukaryota</taxon>
        <taxon>Viridiplantae</taxon>
        <taxon>Streptophyta</taxon>
        <taxon>Embryophyta</taxon>
        <taxon>Tracheophyta</taxon>
        <taxon>Spermatophyta</taxon>
        <taxon>Magnoliopsida</taxon>
        <taxon>eudicotyledons</taxon>
        <taxon>Gunneridae</taxon>
        <taxon>Pentapetalae</taxon>
        <taxon>rosids</taxon>
        <taxon>fabids</taxon>
        <taxon>Fabales</taxon>
        <taxon>Fabaceae</taxon>
        <taxon>Papilionoideae</taxon>
        <taxon>50 kb inversion clade</taxon>
        <taxon>NPAAA clade</taxon>
        <taxon>Hologalegina</taxon>
        <taxon>IRL clade</taxon>
        <taxon>Trifolieae</taxon>
        <taxon>Trifolium</taxon>
    </lineage>
</organism>
<reference evidence="1 2" key="1">
    <citation type="journal article" date="2014" name="Am. J. Bot.">
        <title>Genome assembly and annotation for red clover (Trifolium pratense; Fabaceae).</title>
        <authorList>
            <person name="Istvanek J."/>
            <person name="Jaros M."/>
            <person name="Krenek A."/>
            <person name="Repkova J."/>
        </authorList>
    </citation>
    <scope>NUCLEOTIDE SEQUENCE [LARGE SCALE GENOMIC DNA]</scope>
    <source>
        <strain evidence="2">cv. Tatra</strain>
        <tissue evidence="1">Young leaves</tissue>
    </source>
</reference>
<reference evidence="1 2" key="2">
    <citation type="journal article" date="2017" name="Front. Plant Sci.">
        <title>Gene Classification and Mining of Molecular Markers Useful in Red Clover (Trifolium pratense) Breeding.</title>
        <authorList>
            <person name="Istvanek J."/>
            <person name="Dluhosova J."/>
            <person name="Dluhos P."/>
            <person name="Patkova L."/>
            <person name="Nedelnik J."/>
            <person name="Repkova J."/>
        </authorList>
    </citation>
    <scope>NUCLEOTIDE SEQUENCE [LARGE SCALE GENOMIC DNA]</scope>
    <source>
        <strain evidence="2">cv. Tatra</strain>
        <tissue evidence="1">Young leaves</tissue>
    </source>
</reference>
<dbReference type="AlphaFoldDB" id="A0A2K3KLY3"/>
<comment type="caution">
    <text evidence="1">The sequence shown here is derived from an EMBL/GenBank/DDBJ whole genome shotgun (WGS) entry which is preliminary data.</text>
</comment>
<proteinExistence type="predicted"/>
<protein>
    <submittedName>
        <fullName evidence="1">Uncharacterized protein</fullName>
    </submittedName>
</protein>
<gene>
    <name evidence="1" type="ORF">L195_g063448</name>
</gene>
<name>A0A2K3KLY3_TRIPR</name>
<dbReference type="Proteomes" id="UP000236291">
    <property type="component" value="Unassembled WGS sequence"/>
</dbReference>
<accession>A0A2K3KLY3</accession>
<evidence type="ECO:0000313" key="2">
    <source>
        <dbReference type="Proteomes" id="UP000236291"/>
    </source>
</evidence>
<feature type="non-terminal residue" evidence="1">
    <location>
        <position position="1"/>
    </location>
</feature>
<dbReference type="EMBL" id="ASHM01206984">
    <property type="protein sequence ID" value="PNX67290.1"/>
    <property type="molecule type" value="Genomic_DNA"/>
</dbReference>
<sequence length="32" mass="4006">RFVVMENFRIGSVFELIVLYDWNFFNFFVVEK</sequence>